<keyword evidence="2" id="KW-0472">Membrane</keyword>
<proteinExistence type="inferred from homology"/>
<evidence type="ECO:0000259" key="3">
    <source>
        <dbReference type="Pfam" id="PF01464"/>
    </source>
</evidence>
<dbReference type="Pfam" id="PF01464">
    <property type="entry name" value="SLT"/>
    <property type="match status" value="1"/>
</dbReference>
<keyword evidence="5" id="KW-1185">Reference proteome</keyword>
<evidence type="ECO:0000256" key="1">
    <source>
        <dbReference type="ARBA" id="ARBA00007734"/>
    </source>
</evidence>
<evidence type="ECO:0000256" key="2">
    <source>
        <dbReference type="SAM" id="Phobius"/>
    </source>
</evidence>
<evidence type="ECO:0000313" key="5">
    <source>
        <dbReference type="Proteomes" id="UP000010321"/>
    </source>
</evidence>
<organism evidence="4 5">
    <name type="scientific">Bacteroides clarus YIT 12056</name>
    <dbReference type="NCBI Taxonomy" id="762984"/>
    <lineage>
        <taxon>Bacteria</taxon>
        <taxon>Pseudomonadati</taxon>
        <taxon>Bacteroidota</taxon>
        <taxon>Bacteroidia</taxon>
        <taxon>Bacteroidales</taxon>
        <taxon>Bacteroidaceae</taxon>
        <taxon>Bacteroides</taxon>
    </lineage>
</organism>
<protein>
    <submittedName>
        <fullName evidence="4">Transglycosylase SLT domain protein</fullName>
    </submittedName>
</protein>
<reference evidence="4 5" key="1">
    <citation type="submission" date="2011-02" db="EMBL/GenBank/DDBJ databases">
        <authorList>
            <person name="Weinstock G."/>
            <person name="Sodergren E."/>
            <person name="Clifton S."/>
            <person name="Fulton L."/>
            <person name="Fulton B."/>
            <person name="Courtney L."/>
            <person name="Fronick C."/>
            <person name="Harrison M."/>
            <person name="Strong C."/>
            <person name="Farmer C."/>
            <person name="Delahaunty K."/>
            <person name="Markovic C."/>
            <person name="Hall O."/>
            <person name="Minx P."/>
            <person name="Tomlinson C."/>
            <person name="Mitreva M."/>
            <person name="Hou S."/>
            <person name="Chen J."/>
            <person name="Wollam A."/>
            <person name="Pepin K.H."/>
            <person name="Johnson M."/>
            <person name="Bhonagiri V."/>
            <person name="Zhang X."/>
            <person name="Suruliraj S."/>
            <person name="Warren W."/>
            <person name="Chinwalla A."/>
            <person name="Mardis E.R."/>
            <person name="Wilson R.K."/>
        </authorList>
    </citation>
    <scope>NUCLEOTIDE SEQUENCE [LARGE SCALE GENOMIC DNA]</scope>
    <source>
        <strain evidence="4 5">YIT 12056</strain>
    </source>
</reference>
<comment type="caution">
    <text evidence="4">The sequence shown here is derived from an EMBL/GenBank/DDBJ whole genome shotgun (WGS) entry which is preliminary data.</text>
</comment>
<comment type="similarity">
    <text evidence="1">Belongs to the transglycosylase Slt family.</text>
</comment>
<dbReference type="SUPFAM" id="SSF53955">
    <property type="entry name" value="Lysozyme-like"/>
    <property type="match status" value="1"/>
</dbReference>
<name>A0ABP2KT66_9BACE</name>
<dbReference type="PANTHER" id="PTHR37423:SF2">
    <property type="entry name" value="MEMBRANE-BOUND LYTIC MUREIN TRANSGLYCOSYLASE C"/>
    <property type="match status" value="1"/>
</dbReference>
<keyword evidence="2" id="KW-0812">Transmembrane</keyword>
<dbReference type="Proteomes" id="UP000010321">
    <property type="component" value="Unassembled WGS sequence"/>
</dbReference>
<dbReference type="InterPro" id="IPR023346">
    <property type="entry name" value="Lysozyme-like_dom_sf"/>
</dbReference>
<accession>A0ABP2KT66</accession>
<dbReference type="InterPro" id="IPR000189">
    <property type="entry name" value="Transglyc_AS"/>
</dbReference>
<dbReference type="PANTHER" id="PTHR37423">
    <property type="entry name" value="SOLUBLE LYTIC MUREIN TRANSGLYCOSYLASE-RELATED"/>
    <property type="match status" value="1"/>
</dbReference>
<gene>
    <name evidence="4" type="ORF">HMPREF9445_01129</name>
</gene>
<dbReference type="PROSITE" id="PS00922">
    <property type="entry name" value="TRANSGLYCOSYLASE"/>
    <property type="match status" value="1"/>
</dbReference>
<evidence type="ECO:0000313" key="4">
    <source>
        <dbReference type="EMBL" id="EGF52801.1"/>
    </source>
</evidence>
<feature type="transmembrane region" description="Helical" evidence="2">
    <location>
        <begin position="27"/>
        <end position="48"/>
    </location>
</feature>
<dbReference type="InterPro" id="IPR008258">
    <property type="entry name" value="Transglycosylase_SLT_dom_1"/>
</dbReference>
<dbReference type="Gene3D" id="1.10.530.10">
    <property type="match status" value="1"/>
</dbReference>
<keyword evidence="2" id="KW-1133">Transmembrane helix</keyword>
<dbReference type="EMBL" id="AFBM01000010">
    <property type="protein sequence ID" value="EGF52801.1"/>
    <property type="molecule type" value="Genomic_DNA"/>
</dbReference>
<sequence>MGTVAYKELISYLHANKPKTTKMKKKAGYMILTATVALCTGASLPFLLGNSVLNPEQQSVKSEVPYCVTSPTVPAKITFAGQEVDLLRYDHRERMDRELMSFTYMHSTTMLTVKRANRYFPIIEPILKANGIPDDFKYLAVIESALNPLAKSPAGAAGMWQFMPGTGREFGLEVNNNIDERYHVEKETKAACKYLKEAYAKYGNWLCVAAAYNAGQGRISAQLQKQMVSRAADLWLVEETSRYMFRLLAAKAVISNPQQYGFLLKREHLYPSIPYTEVKVTTGITNLAQFAKSKGITYAQLKDANPWLRDISLMNKSGRTYILKIPTQAGMHYDPHKTVPYNKHWVIN</sequence>
<feature type="domain" description="Transglycosylase SLT" evidence="3">
    <location>
        <begin position="124"/>
        <end position="227"/>
    </location>
</feature>
<dbReference type="CDD" id="cd16894">
    <property type="entry name" value="MltD-like"/>
    <property type="match status" value="1"/>
</dbReference>